<protein>
    <submittedName>
        <fullName evidence="1">Uncharacterized protein</fullName>
    </submittedName>
</protein>
<organism evidence="1">
    <name type="scientific">Klosneuvirus KNV1</name>
    <dbReference type="NCBI Taxonomy" id="1977640"/>
    <lineage>
        <taxon>Viruses</taxon>
        <taxon>Varidnaviria</taxon>
        <taxon>Bamfordvirae</taxon>
        <taxon>Nucleocytoviricota</taxon>
        <taxon>Megaviricetes</taxon>
        <taxon>Imitervirales</taxon>
        <taxon>Mimiviridae</taxon>
        <taxon>Klosneuvirinae</taxon>
        <taxon>Klosneuvirus</taxon>
    </lineage>
</organism>
<dbReference type="EMBL" id="KY684108">
    <property type="protein sequence ID" value="ARF11238.1"/>
    <property type="molecule type" value="Genomic_DNA"/>
</dbReference>
<sequence length="132" mass="14990">MGSGNSKASVKITKVKTDETVKSNDKIELSKEEKLKKFHKVMEQLKEEEQKCDSDPKGKQMCIEKVNKWAHEQLPQNGGGISNYIAELNIDGRPQTFNITQKGHGLYEAREIQSGGGCGCDDNRYQYIKYKY</sequence>
<reference evidence="1" key="1">
    <citation type="journal article" date="2017" name="Science">
        <title>Giant viruses with an expanded complement of translation system components.</title>
        <authorList>
            <person name="Schulz F."/>
            <person name="Yutin N."/>
            <person name="Ivanova N.N."/>
            <person name="Ortega D.R."/>
            <person name="Lee T.K."/>
            <person name="Vierheilig J."/>
            <person name="Daims H."/>
            <person name="Horn M."/>
            <person name="Wagner M."/>
            <person name="Jensen G.J."/>
            <person name="Kyrpides N.C."/>
            <person name="Koonin E.V."/>
            <person name="Woyke T."/>
        </authorList>
    </citation>
    <scope>NUCLEOTIDE SEQUENCE</scope>
    <source>
        <strain evidence="1">KNV1</strain>
    </source>
</reference>
<proteinExistence type="predicted"/>
<name>A0A1V0SHX5_9VIRU</name>
<gene>
    <name evidence="1" type="ORF">Klosneuvirus_1_95</name>
</gene>
<accession>A0A1V0SHX5</accession>
<evidence type="ECO:0000313" key="1">
    <source>
        <dbReference type="EMBL" id="ARF11238.1"/>
    </source>
</evidence>